<evidence type="ECO:0000259" key="4">
    <source>
        <dbReference type="Pfam" id="PF00182"/>
    </source>
</evidence>
<reference evidence="7" key="3">
    <citation type="journal article" date="2012" name="PLoS Pathog.">
        <title>Comparative genomics of the apicomplexan parasites Toxoplasma gondii and Neospora caninum: Coccidia differing in host range and transmission strategy.</title>
        <authorList>
            <person name="Reid A.J."/>
            <person name="Vermont S.J."/>
            <person name="Cotton J.A."/>
            <person name="Harris D."/>
            <person name="Hill-Cawthorne G.A."/>
            <person name="Konen-Waisman S."/>
            <person name="Latham S.M."/>
            <person name="Mourier T."/>
            <person name="Norton R."/>
            <person name="Quail M.A."/>
            <person name="Sanders M."/>
            <person name="Shanmugam D."/>
            <person name="Sohal A."/>
            <person name="Wasmuth J.D."/>
            <person name="Brunk B."/>
            <person name="Grigg M.E."/>
            <person name="Howard J.C."/>
            <person name="Parkinson J."/>
            <person name="Roos D.S."/>
            <person name="Trees A.J."/>
            <person name="Berriman M."/>
            <person name="Pain A."/>
            <person name="Wastling J.M."/>
        </authorList>
    </citation>
    <scope>NUCLEOTIDE SEQUENCE [LARGE SCALE GENOMIC DNA]</scope>
    <source>
        <strain evidence="7">Liverpool</strain>
    </source>
</reference>
<dbReference type="InParanoid" id="F0V789"/>
<reference evidence="5" key="2">
    <citation type="submission" date="2011-03" db="EMBL/GenBank/DDBJ databases">
        <title>Comparative genomics and transcriptomics of Neospora caninum and Toxoplasma gondii.</title>
        <authorList>
            <person name="Reid A.J."/>
            <person name="Sohal A."/>
            <person name="Harris D."/>
            <person name="Quail M."/>
            <person name="Sanders M."/>
            <person name="Berriman M."/>
            <person name="Wastling J.M."/>
            <person name="Pain A."/>
        </authorList>
    </citation>
    <scope>NUCLEOTIDE SEQUENCE</scope>
    <source>
        <strain evidence="5">Liverpool</strain>
    </source>
</reference>
<dbReference type="Gene3D" id="1.10.530.10">
    <property type="match status" value="1"/>
</dbReference>
<dbReference type="InterPro" id="IPR000726">
    <property type="entry name" value="Glyco_hydro_19_cat"/>
</dbReference>
<dbReference type="Gene3D" id="3.30.20.10">
    <property type="entry name" value="Endochitinase, domain 2"/>
    <property type="match status" value="1"/>
</dbReference>
<dbReference type="EMBL" id="FR823380">
    <property type="protein sequence ID" value="CBZ49580.1"/>
    <property type="molecule type" value="Genomic_DNA"/>
</dbReference>
<dbReference type="Proteomes" id="UP000007494">
    <property type="component" value="Chromosome Ia"/>
</dbReference>
<reference evidence="5" key="1">
    <citation type="submission" date="2011-02" db="EMBL/GenBank/DDBJ databases">
        <authorList>
            <person name="Aslett M."/>
        </authorList>
    </citation>
    <scope>NUCLEOTIDE SEQUENCE</scope>
    <source>
        <strain evidence="5">Liverpool</strain>
    </source>
</reference>
<dbReference type="RefSeq" id="XP_003879615.1">
    <property type="nucleotide sequence ID" value="XM_003879566.1"/>
</dbReference>
<dbReference type="VEuPathDB" id="ToxoDB:NCLIV_000740"/>
<dbReference type="Pfam" id="PF00182">
    <property type="entry name" value="Glyco_hydro_19"/>
    <property type="match status" value="1"/>
</dbReference>
<protein>
    <submittedName>
        <fullName evidence="5">Class I chitinase, related</fullName>
    </submittedName>
</protein>
<dbReference type="GO" id="GO:0006952">
    <property type="term" value="P:defense response"/>
    <property type="evidence" value="ECO:0007669"/>
    <property type="project" value="UniProtKB-KW"/>
</dbReference>
<dbReference type="OrthoDB" id="5985073at2759"/>
<evidence type="ECO:0000256" key="2">
    <source>
        <dbReference type="ARBA" id="ARBA00023157"/>
    </source>
</evidence>
<dbReference type="GeneID" id="13445793"/>
<dbReference type="PANTHER" id="PTHR22595:SF79">
    <property type="entry name" value="CHITINASE 12"/>
    <property type="match status" value="1"/>
</dbReference>
<keyword evidence="7" id="KW-1185">Reference proteome</keyword>
<sequence>MRPRVSANTATVLGTGLLLCLEGTSFFSMSPLSSLPSVLPAQGLNANQRLQQGVMTQAGNGIQSADDDVVAPIFPVSECTYPAENNFEKIITTARLTAFLEKAAPGFSYRGVTHPSEAAAQIHKDISCAVQADSRFASFCNSNEKYSNEENAFVNASECAAFLAHVFVHTNSFLQFEEASNSRECRDSDKYPCGPSTASYHGRGALKVRGNEEYGRLSDYLFEDSAKLLMHPSLIEPQGVSGWVAALWKWMEQRPYGLNCPETLLGSGKASCHDAMLNQDVSPEFTMEALKDNDGEKLTKGLSGFGLTINILAGESVACCPSALKSAVGTVPKPVLVAAGASPAERAREEASQDLLLKLAVRGSGLDAGALTPEELKQLLTHQGTGQGSAGPQTTEHSEESGLQDSEAGQEGTHEKQKMQNPQGEPAPLGTQQREQQLFDQIMSAPAPPPAANEVPTRPKSDVFLQTTDSLSLPSAPSAVARFVMPPKNIFPGGNSAAQSPLSAAAATSAFLDFLAHVLYPHPTPNGTGEAVPLPSSTVPPTPFPLPGDGSRLCTARGVLSARAAESSAADTDAAGAATATDTFCLSVIRGCPVMFPPSAAEISADQVDEETANVVKAAAARNAAATMGADGEKCSFTCVEASNNAVENATNSGAVGSGKDATENDALSAKAHAEAVAAMKKEEFESKSFEYLPKAGVLCGYTCVSVS</sequence>
<dbReference type="InterPro" id="IPR023346">
    <property type="entry name" value="Lysozyme-like_dom_sf"/>
</dbReference>
<organism evidence="5 7">
    <name type="scientific">Neospora caninum (strain Liverpool)</name>
    <dbReference type="NCBI Taxonomy" id="572307"/>
    <lineage>
        <taxon>Eukaryota</taxon>
        <taxon>Sar</taxon>
        <taxon>Alveolata</taxon>
        <taxon>Apicomplexa</taxon>
        <taxon>Conoidasida</taxon>
        <taxon>Coccidia</taxon>
        <taxon>Eucoccidiorida</taxon>
        <taxon>Eimeriorina</taxon>
        <taxon>Sarcocystidae</taxon>
        <taxon>Neospora</taxon>
    </lineage>
</organism>
<evidence type="ECO:0000256" key="1">
    <source>
        <dbReference type="ARBA" id="ARBA00022821"/>
    </source>
</evidence>
<evidence type="ECO:0000313" key="6">
    <source>
        <dbReference type="EMBL" id="CEL64160.1"/>
    </source>
</evidence>
<dbReference type="GO" id="GO:0004568">
    <property type="term" value="F:chitinase activity"/>
    <property type="evidence" value="ECO:0007669"/>
    <property type="project" value="InterPro"/>
</dbReference>
<feature type="domain" description="Glycoside hydrolase family 19 catalytic" evidence="4">
    <location>
        <begin position="173"/>
        <end position="278"/>
    </location>
</feature>
<evidence type="ECO:0000313" key="5">
    <source>
        <dbReference type="EMBL" id="CBZ49580.1"/>
    </source>
</evidence>
<name>F0V789_NEOCL</name>
<accession>F0V789</accession>
<dbReference type="PANTHER" id="PTHR22595">
    <property type="entry name" value="CHITINASE-RELATED"/>
    <property type="match status" value="1"/>
</dbReference>
<dbReference type="CDD" id="cd00325">
    <property type="entry name" value="chitinase_GH19"/>
    <property type="match status" value="1"/>
</dbReference>
<dbReference type="SUPFAM" id="SSF53955">
    <property type="entry name" value="Lysozyme-like"/>
    <property type="match status" value="1"/>
</dbReference>
<feature type="region of interest" description="Disordered" evidence="3">
    <location>
        <begin position="382"/>
        <end position="432"/>
    </location>
</feature>
<dbReference type="GO" id="GO:0006032">
    <property type="term" value="P:chitin catabolic process"/>
    <property type="evidence" value="ECO:0007669"/>
    <property type="project" value="InterPro"/>
</dbReference>
<gene>
    <name evidence="6" type="ORF">BN1204_000740</name>
    <name evidence="5" type="ORF">NCLIV_000740</name>
</gene>
<feature type="compositionally biased region" description="Polar residues" evidence="3">
    <location>
        <begin position="382"/>
        <end position="395"/>
    </location>
</feature>
<dbReference type="EMBL" id="LN714474">
    <property type="protein sequence ID" value="CEL64160.1"/>
    <property type="molecule type" value="Genomic_DNA"/>
</dbReference>
<keyword evidence="2" id="KW-1015">Disulfide bond</keyword>
<reference evidence="6" key="4">
    <citation type="journal article" date="2015" name="PLoS ONE">
        <title>Comprehensive Evaluation of Toxoplasma gondii VEG and Neospora caninum LIV Genomes with Tachyzoite Stage Transcriptome and Proteome Defines Novel Transcript Features.</title>
        <authorList>
            <person name="Ramaprasad A."/>
            <person name="Mourier T."/>
            <person name="Naeem R."/>
            <person name="Malas T.B."/>
            <person name="Moussa E."/>
            <person name="Panigrahi A."/>
            <person name="Vermont S.J."/>
            <person name="Otto T.D."/>
            <person name="Wastling J."/>
            <person name="Pain A."/>
        </authorList>
    </citation>
    <scope>NUCLEOTIDE SEQUENCE</scope>
    <source>
        <strain evidence="6">Liverpool</strain>
    </source>
</reference>
<keyword evidence="1" id="KW-0611">Plant defense</keyword>
<dbReference type="eggNOG" id="KOG4742">
    <property type="taxonomic scope" value="Eukaryota"/>
</dbReference>
<dbReference type="GO" id="GO:0016998">
    <property type="term" value="P:cell wall macromolecule catabolic process"/>
    <property type="evidence" value="ECO:0007669"/>
    <property type="project" value="InterPro"/>
</dbReference>
<evidence type="ECO:0000313" key="7">
    <source>
        <dbReference type="Proteomes" id="UP000007494"/>
    </source>
</evidence>
<dbReference type="OMA" id="TDTFCLS"/>
<dbReference type="AlphaFoldDB" id="F0V789"/>
<evidence type="ECO:0000256" key="3">
    <source>
        <dbReference type="SAM" id="MobiDB-lite"/>
    </source>
</evidence>
<proteinExistence type="predicted"/>